<dbReference type="EMBL" id="EF101928">
    <property type="protein sequence ID" value="ABT16623.1"/>
    <property type="molecule type" value="Genomic_DNA"/>
</dbReference>
<dbReference type="GeneID" id="5470485"/>
<evidence type="ECO:0000313" key="3">
    <source>
        <dbReference type="Proteomes" id="UP000202420"/>
    </source>
</evidence>
<dbReference type="Proteomes" id="UP000202420">
    <property type="component" value="Segment"/>
</dbReference>
<keyword evidence="1" id="KW-0812">Transmembrane</keyword>
<keyword evidence="1" id="KW-0472">Membrane</keyword>
<protein>
    <submittedName>
        <fullName evidence="2">Uncharacterized protein Z489L</fullName>
    </submittedName>
</protein>
<name>A7K999_9PHYC</name>
<dbReference type="OrthoDB" id="27929at10239"/>
<evidence type="ECO:0000313" key="2">
    <source>
        <dbReference type="EMBL" id="ABT16623.1"/>
    </source>
</evidence>
<accession>A7K999</accession>
<dbReference type="KEGG" id="vg:5470485"/>
<evidence type="ECO:0000256" key="1">
    <source>
        <dbReference type="SAM" id="Phobius"/>
    </source>
</evidence>
<keyword evidence="3" id="KW-1185">Reference proteome</keyword>
<proteinExistence type="predicted"/>
<gene>
    <name evidence="2" type="primary">Z489L</name>
    <name evidence="2" type="ORF">ATCV1_Z489L</name>
</gene>
<reference evidence="2 3" key="1">
    <citation type="submission" date="2006-09" db="EMBL/GenBank/DDBJ databases">
        <title>Sequence and annotation of the 288-kb ATCV-1 virus that infects an endosymbiotic Chlorella strain of the heliozoon Acanthocystis turfacea.</title>
        <authorList>
            <person name="Fitzgerald L.A."/>
            <person name="Graves M.V."/>
            <person name="Li X."/>
            <person name="Pfitzner A.J.P."/>
            <person name="Hartigan J."/>
            <person name="Van Etten J.L."/>
        </authorList>
    </citation>
    <scope>NUCLEOTIDE SEQUENCE [LARGE SCALE GENOMIC DNA]</scope>
    <source>
        <strain evidence="2 3">ATCV-1</strain>
    </source>
</reference>
<organism evidence="2 3">
    <name type="scientific">Chlorovirus heliozoae</name>
    <dbReference type="NCBI Taxonomy" id="322019"/>
    <lineage>
        <taxon>Viruses</taxon>
        <taxon>Varidnaviria</taxon>
        <taxon>Bamfordvirae</taxon>
        <taxon>Nucleocytoviricota</taxon>
        <taxon>Megaviricetes</taxon>
        <taxon>Algavirales</taxon>
        <taxon>Phycodnaviridae</taxon>
        <taxon>Chlorovirus</taxon>
    </lineage>
</organism>
<sequence length="81" mass="9489">MNTLLVSIVAIAVVAFVLWVIKTQWKKEKFTMQLYRPRYSYDVPENTWDPADILTTVLPTGMNKPPELSVELGDYRRFNRI</sequence>
<dbReference type="RefSeq" id="YP_001426970.1">
    <property type="nucleotide sequence ID" value="NC_008724.1"/>
</dbReference>
<feature type="transmembrane region" description="Helical" evidence="1">
    <location>
        <begin position="6"/>
        <end position="25"/>
    </location>
</feature>
<keyword evidence="1" id="KW-1133">Transmembrane helix</keyword>